<dbReference type="Proteomes" id="UP000002943">
    <property type="component" value="Unassembled WGS sequence"/>
</dbReference>
<dbReference type="InterPro" id="IPR029283">
    <property type="entry name" value="Membrane-bd"/>
</dbReference>
<organism evidence="4 5">
    <name type="scientific">Vibrio caribbeanicus ATCC BAA-2122</name>
    <dbReference type="NCBI Taxonomy" id="796620"/>
    <lineage>
        <taxon>Bacteria</taxon>
        <taxon>Pseudomonadati</taxon>
        <taxon>Pseudomonadota</taxon>
        <taxon>Gammaproteobacteria</taxon>
        <taxon>Vibrionales</taxon>
        <taxon>Vibrionaceae</taxon>
        <taxon>Vibrio</taxon>
    </lineage>
</organism>
<dbReference type="InterPro" id="IPR015059">
    <property type="entry name" value="Ca_cell_adhesion_N_dom"/>
</dbReference>
<dbReference type="InterPro" id="IPR052885">
    <property type="entry name" value="Dictyostelium_CAD"/>
</dbReference>
<dbReference type="GO" id="GO:0009897">
    <property type="term" value="C:external side of plasma membrane"/>
    <property type="evidence" value="ECO:0007669"/>
    <property type="project" value="TreeGrafter"/>
</dbReference>
<reference evidence="4 5" key="1">
    <citation type="journal article" date="2012" name="Int. J. Syst. Evol. Microbiol.">
        <title>Vibrio caribbeanicus sp. nov., isolated from the marine sponge Scleritoderma cyanea.</title>
        <authorList>
            <person name="Hoffmann M."/>
            <person name="Monday S.R."/>
            <person name="Allard M.W."/>
            <person name="Strain E.A."/>
            <person name="Whittaker P."/>
            <person name="Naum M."/>
            <person name="McCarthy P.J."/>
            <person name="Lopez J.V."/>
            <person name="Fischer M."/>
            <person name="Brown E.W."/>
        </authorList>
    </citation>
    <scope>NUCLEOTIDE SEQUENCE [LARGE SCALE GENOMIC DNA]</scope>
    <source>
        <strain evidence="4 5">ATCC BAA-2122</strain>
    </source>
</reference>
<evidence type="ECO:0008006" key="6">
    <source>
        <dbReference type="Google" id="ProtNLM"/>
    </source>
</evidence>
<feature type="domain" description="Calcium-dependent cell adhesion molecule 1 membrane-binding" evidence="3">
    <location>
        <begin position="328"/>
        <end position="444"/>
    </location>
</feature>
<dbReference type="eggNOG" id="ENOG5032C7T">
    <property type="taxonomic scope" value="Bacteria"/>
</dbReference>
<dbReference type="AlphaFoldDB" id="E3BFI0"/>
<evidence type="ECO:0000313" key="4">
    <source>
        <dbReference type="EMBL" id="EFP98158.1"/>
    </source>
</evidence>
<dbReference type="OrthoDB" id="4131494at2"/>
<dbReference type="Gene3D" id="2.60.40.1720">
    <property type="entry name" value="Calcium-dependent cell adhesion molecule-1"/>
    <property type="match status" value="1"/>
</dbReference>
<evidence type="ECO:0000259" key="2">
    <source>
        <dbReference type="Pfam" id="PF08964"/>
    </source>
</evidence>
<feature type="signal peptide" evidence="1">
    <location>
        <begin position="1"/>
        <end position="22"/>
    </location>
</feature>
<feature type="domain" description="Calcium-dependent cell adhesion molecule N-terminal" evidence="2">
    <location>
        <begin position="239"/>
        <end position="320"/>
    </location>
</feature>
<evidence type="ECO:0000256" key="1">
    <source>
        <dbReference type="SAM" id="SignalP"/>
    </source>
</evidence>
<proteinExistence type="predicted"/>
<comment type="caution">
    <text evidence="4">The sequence shown here is derived from an EMBL/GenBank/DDBJ whole genome shotgun (WGS) entry which is preliminary data.</text>
</comment>
<dbReference type="RefSeq" id="WP_009599667.1">
    <property type="nucleotide sequence ID" value="NZ_AEIU01000022.1"/>
</dbReference>
<sequence>MCKYNKFIISILGLIFSGTVFADGFSFNNPDGMNIKIIDGNGYEIYYSPNVMDYFGWRPSTDYVTVKAINNSGTDVFSKEFRTSRRNYPMCNYTLLVTEYNGYRHEKSSISGKDCTADEDTYFPDSGVPKYSIDNMSNHKVYPAFATNGDNYAPDSIHGLLDPGVIRTYTLEDAYWSSPAVNIGEGTETSVAVFDPYLGKYVVCKDFEPAHGTKTWFYSKINGEYKCTLKELSKAPFNTGALFYEGFNYQGQVHKYDESVGVVNLPSFLNDKFKSVEIGQFSKVFAWTHYESKPTQAYELMENTPDLNFIGGLSKFKVTPKEVEGVYIRLVDGINTGTLYCMMPKVYGEGEGADVNSCTDNETYQLLGTLNPTEGGESIVTQIPVRNMDHSSPNFGQFISNGSLYFKIDSYGDVSVSHENGEFENFPDNLTIREVRDNTFDVEIVSEEPDLDF</sequence>
<dbReference type="PANTHER" id="PTHR38083:SF1">
    <property type="entry name" value="CALCIUM-DEPENDENT CELL ADHESION MOLECULE 1-RELATED"/>
    <property type="match status" value="1"/>
</dbReference>
<dbReference type="PANTHER" id="PTHR38083">
    <property type="entry name" value="CALCIUM-DEPENDENT CELL ADHESION MOLECULE 1-RELATED"/>
    <property type="match status" value="1"/>
</dbReference>
<dbReference type="GO" id="GO:0005911">
    <property type="term" value="C:cell-cell junction"/>
    <property type="evidence" value="ECO:0007669"/>
    <property type="project" value="TreeGrafter"/>
</dbReference>
<keyword evidence="5" id="KW-1185">Reference proteome</keyword>
<name>E3BFI0_9VIBR</name>
<dbReference type="GO" id="GO:0016339">
    <property type="term" value="P:calcium-dependent cell-cell adhesion via plasma membrane cell adhesion molecules"/>
    <property type="evidence" value="ECO:0007669"/>
    <property type="project" value="TreeGrafter"/>
</dbReference>
<gene>
    <name evidence="4" type="ORF">VIBC2010_10227</name>
</gene>
<feature type="chain" id="PRO_5003167025" description="Lipoprotein" evidence="1">
    <location>
        <begin position="23"/>
        <end position="453"/>
    </location>
</feature>
<dbReference type="InterPro" id="IPR038423">
    <property type="entry name" value="CAD_C_sf"/>
</dbReference>
<accession>E3BFI0</accession>
<dbReference type="GO" id="GO:0005509">
    <property type="term" value="F:calcium ion binding"/>
    <property type="evidence" value="ECO:0007669"/>
    <property type="project" value="TreeGrafter"/>
</dbReference>
<evidence type="ECO:0000259" key="3">
    <source>
        <dbReference type="Pfam" id="PF14564"/>
    </source>
</evidence>
<keyword evidence="1" id="KW-0732">Signal</keyword>
<dbReference type="Pfam" id="PF14564">
    <property type="entry name" value="Membrane_bind"/>
    <property type="match status" value="1"/>
</dbReference>
<dbReference type="EMBL" id="AEIU01000022">
    <property type="protein sequence ID" value="EFP98158.1"/>
    <property type="molecule type" value="Genomic_DNA"/>
</dbReference>
<dbReference type="GO" id="GO:0005516">
    <property type="term" value="F:calmodulin binding"/>
    <property type="evidence" value="ECO:0007669"/>
    <property type="project" value="TreeGrafter"/>
</dbReference>
<dbReference type="Gene3D" id="2.60.20.10">
    <property type="entry name" value="Crystallins"/>
    <property type="match status" value="1"/>
</dbReference>
<evidence type="ECO:0000313" key="5">
    <source>
        <dbReference type="Proteomes" id="UP000002943"/>
    </source>
</evidence>
<dbReference type="Pfam" id="PF08964">
    <property type="entry name" value="Crystall_3"/>
    <property type="match status" value="1"/>
</dbReference>
<protein>
    <recommendedName>
        <fullName evidence="6">Lipoprotein</fullName>
    </recommendedName>
</protein>
<dbReference type="STRING" id="796620.VIBC2010_10227"/>